<dbReference type="RefSeq" id="WP_145066948.1">
    <property type="nucleotide sequence ID" value="NZ_CP036287.1"/>
</dbReference>
<sequence>MTRHRTIGSATALRVICAECLGTFALDSIEQADLSRTCPACTARNRSRPARPADAPERRAPRPVPELADSGLVGEIQAYCERSSVVPRLPLLALLAWWAWGYSQDVTYQPIIDGLNFGVHEFGHVLFGPLGMFMAILGGSLSQCLAPLIGVAMFLRQRDWFAVTFAIGWFGTNLFDVAVYVADARSQALQLVGLGAGEPIHDWNWLLAHMGLLRSDASLAGALRVGGWMALGLAIGCGGWLLVRMASSRPDGGRR</sequence>
<feature type="transmembrane region" description="Helical" evidence="2">
    <location>
        <begin position="160"/>
        <end position="182"/>
    </location>
</feature>
<name>A0A518BMF9_9BACT</name>
<gene>
    <name evidence="3" type="ORF">Pla133_32580</name>
</gene>
<keyword evidence="2" id="KW-0812">Transmembrane</keyword>
<dbReference type="Proteomes" id="UP000316921">
    <property type="component" value="Chromosome"/>
</dbReference>
<feature type="transmembrane region" description="Helical" evidence="2">
    <location>
        <begin position="122"/>
        <end position="148"/>
    </location>
</feature>
<evidence type="ECO:0000313" key="3">
    <source>
        <dbReference type="EMBL" id="QDU68164.1"/>
    </source>
</evidence>
<proteinExistence type="predicted"/>
<keyword evidence="4" id="KW-1185">Reference proteome</keyword>
<feature type="region of interest" description="Disordered" evidence="1">
    <location>
        <begin position="43"/>
        <end position="65"/>
    </location>
</feature>
<accession>A0A518BMF9</accession>
<evidence type="ECO:0000256" key="1">
    <source>
        <dbReference type="SAM" id="MobiDB-lite"/>
    </source>
</evidence>
<dbReference type="EMBL" id="CP036287">
    <property type="protein sequence ID" value="QDU68164.1"/>
    <property type="molecule type" value="Genomic_DNA"/>
</dbReference>
<feature type="transmembrane region" description="Helical" evidence="2">
    <location>
        <begin position="85"/>
        <end position="102"/>
    </location>
</feature>
<dbReference type="AlphaFoldDB" id="A0A518BMF9"/>
<feature type="transmembrane region" description="Helical" evidence="2">
    <location>
        <begin position="225"/>
        <end position="246"/>
    </location>
</feature>
<keyword evidence="2" id="KW-0472">Membrane</keyword>
<protein>
    <submittedName>
        <fullName evidence="3">Uncharacterized protein</fullName>
    </submittedName>
</protein>
<keyword evidence="2" id="KW-1133">Transmembrane helix</keyword>
<organism evidence="3 4">
    <name type="scientific">Engelhardtia mirabilis</name>
    <dbReference type="NCBI Taxonomy" id="2528011"/>
    <lineage>
        <taxon>Bacteria</taxon>
        <taxon>Pseudomonadati</taxon>
        <taxon>Planctomycetota</taxon>
        <taxon>Planctomycetia</taxon>
        <taxon>Planctomycetia incertae sedis</taxon>
        <taxon>Engelhardtia</taxon>
    </lineage>
</organism>
<evidence type="ECO:0000256" key="2">
    <source>
        <dbReference type="SAM" id="Phobius"/>
    </source>
</evidence>
<dbReference type="KEGG" id="pbap:Pla133_32580"/>
<evidence type="ECO:0000313" key="4">
    <source>
        <dbReference type="Proteomes" id="UP000316921"/>
    </source>
</evidence>
<reference evidence="3 4" key="1">
    <citation type="submission" date="2019-02" db="EMBL/GenBank/DDBJ databases">
        <title>Deep-cultivation of Planctomycetes and their phenomic and genomic characterization uncovers novel biology.</title>
        <authorList>
            <person name="Wiegand S."/>
            <person name="Jogler M."/>
            <person name="Boedeker C."/>
            <person name="Pinto D."/>
            <person name="Vollmers J."/>
            <person name="Rivas-Marin E."/>
            <person name="Kohn T."/>
            <person name="Peeters S.H."/>
            <person name="Heuer A."/>
            <person name="Rast P."/>
            <person name="Oberbeckmann S."/>
            <person name="Bunk B."/>
            <person name="Jeske O."/>
            <person name="Meyerdierks A."/>
            <person name="Storesund J.E."/>
            <person name="Kallscheuer N."/>
            <person name="Luecker S."/>
            <person name="Lage O.M."/>
            <person name="Pohl T."/>
            <person name="Merkel B.J."/>
            <person name="Hornburger P."/>
            <person name="Mueller R.-W."/>
            <person name="Bruemmer F."/>
            <person name="Labrenz M."/>
            <person name="Spormann A.M."/>
            <person name="Op den Camp H."/>
            <person name="Overmann J."/>
            <person name="Amann R."/>
            <person name="Jetten M.S.M."/>
            <person name="Mascher T."/>
            <person name="Medema M.H."/>
            <person name="Devos D.P."/>
            <person name="Kaster A.-K."/>
            <person name="Ovreas L."/>
            <person name="Rohde M."/>
            <person name="Galperin M.Y."/>
            <person name="Jogler C."/>
        </authorList>
    </citation>
    <scope>NUCLEOTIDE SEQUENCE [LARGE SCALE GENOMIC DNA]</scope>
    <source>
        <strain evidence="3 4">Pla133</strain>
    </source>
</reference>